<keyword evidence="1" id="KW-0472">Membrane</keyword>
<dbReference type="EMBL" id="JBGFUD010002408">
    <property type="protein sequence ID" value="MFH4977570.1"/>
    <property type="molecule type" value="Genomic_DNA"/>
</dbReference>
<dbReference type="SUPFAM" id="SSF57414">
    <property type="entry name" value="Hairpin loop containing domain-like"/>
    <property type="match status" value="1"/>
</dbReference>
<accession>A0ABD6EC11</accession>
<keyword evidence="4" id="KW-1185">Reference proteome</keyword>
<gene>
    <name evidence="3" type="ORF">AB6A40_004279</name>
</gene>
<evidence type="ECO:0000313" key="4">
    <source>
        <dbReference type="Proteomes" id="UP001608902"/>
    </source>
</evidence>
<organism evidence="3 4">
    <name type="scientific">Gnathostoma spinigerum</name>
    <dbReference type="NCBI Taxonomy" id="75299"/>
    <lineage>
        <taxon>Eukaryota</taxon>
        <taxon>Metazoa</taxon>
        <taxon>Ecdysozoa</taxon>
        <taxon>Nematoda</taxon>
        <taxon>Chromadorea</taxon>
        <taxon>Rhabditida</taxon>
        <taxon>Spirurina</taxon>
        <taxon>Gnathostomatomorpha</taxon>
        <taxon>Gnathostomatoidea</taxon>
        <taxon>Gnathostomatidae</taxon>
        <taxon>Gnathostoma</taxon>
    </lineage>
</organism>
<reference evidence="3 4" key="1">
    <citation type="submission" date="2024-08" db="EMBL/GenBank/DDBJ databases">
        <title>Gnathostoma spinigerum genome.</title>
        <authorList>
            <person name="Gonzalez-Bertolin B."/>
            <person name="Monzon S."/>
            <person name="Zaballos A."/>
            <person name="Jimenez P."/>
            <person name="Dekumyoy P."/>
            <person name="Varona S."/>
            <person name="Cuesta I."/>
            <person name="Sumanam S."/>
            <person name="Adisakwattana P."/>
            <person name="Gasser R.B."/>
            <person name="Hernandez-Gonzalez A."/>
            <person name="Young N.D."/>
            <person name="Perteguer M.J."/>
        </authorList>
    </citation>
    <scope>NUCLEOTIDE SEQUENCE [LARGE SCALE GENOMIC DNA]</scope>
    <source>
        <strain evidence="3">AL3</strain>
        <tissue evidence="3">Liver</tissue>
    </source>
</reference>
<feature type="transmembrane region" description="Helical" evidence="1">
    <location>
        <begin position="20"/>
        <end position="37"/>
    </location>
</feature>
<evidence type="ECO:0000256" key="1">
    <source>
        <dbReference type="SAM" id="Phobius"/>
    </source>
</evidence>
<protein>
    <recommendedName>
        <fullName evidence="2">Apple domain-containing protein</fullName>
    </recommendedName>
</protein>
<dbReference type="AlphaFoldDB" id="A0ABD6EC11"/>
<dbReference type="InterPro" id="IPR003609">
    <property type="entry name" value="Pan_app"/>
</dbReference>
<dbReference type="PROSITE" id="PS50948">
    <property type="entry name" value="PAN"/>
    <property type="match status" value="1"/>
</dbReference>
<evidence type="ECO:0000259" key="2">
    <source>
        <dbReference type="PROSITE" id="PS50948"/>
    </source>
</evidence>
<feature type="domain" description="Apple" evidence="2">
    <location>
        <begin position="77"/>
        <end position="162"/>
    </location>
</feature>
<comment type="caution">
    <text evidence="3">The sequence shown here is derived from an EMBL/GenBank/DDBJ whole genome shotgun (WGS) entry which is preliminary data.</text>
</comment>
<keyword evidence="1" id="KW-0812">Transmembrane</keyword>
<keyword evidence="1" id="KW-1133">Transmembrane helix</keyword>
<dbReference type="Pfam" id="PF00024">
    <property type="entry name" value="PAN_1"/>
    <property type="match status" value="1"/>
</dbReference>
<proteinExistence type="predicted"/>
<dbReference type="SMART" id="SM00473">
    <property type="entry name" value="PAN_AP"/>
    <property type="match status" value="1"/>
</dbReference>
<evidence type="ECO:0000313" key="3">
    <source>
        <dbReference type="EMBL" id="MFH4977570.1"/>
    </source>
</evidence>
<dbReference type="Proteomes" id="UP001608902">
    <property type="component" value="Unassembled WGS sequence"/>
</dbReference>
<name>A0ABD6EC11_9BILA</name>
<sequence>MDDSLRGLAQRQQNDESDAWMAACGVLFTVVFLFSGWSGRYPPVVDSTTEWYGDLRAGFNPPRSPPFYDVIYDDAECPFGVESDAIPDYVYFGQMVASMSVPSHATCLMNCIENPRCVSVNFFEPMAFQKKGFCELLAENQLDNPRLMRPFQKAVYYENIKCRTEEEFVSPTNVASRKFRVKKPTLHTNDEYAAVFKKLARTVKDYNTQFRLRRH</sequence>